<reference evidence="2" key="1">
    <citation type="journal article" date="2023" name="Nat. Commun.">
        <title>Diploid and tetraploid genomes of Acorus and the evolution of monocots.</title>
        <authorList>
            <person name="Ma L."/>
            <person name="Liu K.W."/>
            <person name="Li Z."/>
            <person name="Hsiao Y.Y."/>
            <person name="Qi Y."/>
            <person name="Fu T."/>
            <person name="Tang G.D."/>
            <person name="Zhang D."/>
            <person name="Sun W.H."/>
            <person name="Liu D.K."/>
            <person name="Li Y."/>
            <person name="Chen G.Z."/>
            <person name="Liu X.D."/>
            <person name="Liao X.Y."/>
            <person name="Jiang Y.T."/>
            <person name="Yu X."/>
            <person name="Hao Y."/>
            <person name="Huang J."/>
            <person name="Zhao X.W."/>
            <person name="Ke S."/>
            <person name="Chen Y.Y."/>
            <person name="Wu W.L."/>
            <person name="Hsu J.L."/>
            <person name="Lin Y.F."/>
            <person name="Huang M.D."/>
            <person name="Li C.Y."/>
            <person name="Huang L."/>
            <person name="Wang Z.W."/>
            <person name="Zhao X."/>
            <person name="Zhong W.Y."/>
            <person name="Peng D.H."/>
            <person name="Ahmad S."/>
            <person name="Lan S."/>
            <person name="Zhang J.S."/>
            <person name="Tsai W.C."/>
            <person name="Van de Peer Y."/>
            <person name="Liu Z.J."/>
        </authorList>
    </citation>
    <scope>NUCLEOTIDE SEQUENCE</scope>
    <source>
        <strain evidence="2">CP</strain>
    </source>
</reference>
<organism evidence="2 3">
    <name type="scientific">Acorus calamus</name>
    <name type="common">Sweet flag</name>
    <dbReference type="NCBI Taxonomy" id="4465"/>
    <lineage>
        <taxon>Eukaryota</taxon>
        <taxon>Viridiplantae</taxon>
        <taxon>Streptophyta</taxon>
        <taxon>Embryophyta</taxon>
        <taxon>Tracheophyta</taxon>
        <taxon>Spermatophyta</taxon>
        <taxon>Magnoliopsida</taxon>
        <taxon>Liliopsida</taxon>
        <taxon>Acoraceae</taxon>
        <taxon>Acorus</taxon>
    </lineage>
</organism>
<evidence type="ECO:0000313" key="2">
    <source>
        <dbReference type="EMBL" id="KAK1319202.1"/>
    </source>
</evidence>
<comment type="caution">
    <text evidence="2">The sequence shown here is derived from an EMBL/GenBank/DDBJ whole genome shotgun (WGS) entry which is preliminary data.</text>
</comment>
<sequence>MPKASAHQSTQNNETEDPTDLKTKGRARKALVVTKKKGKPTGKPSKKTTRKPPQKKLKNGKK</sequence>
<name>A0AAV9F0N3_ACOCL</name>
<dbReference type="Proteomes" id="UP001180020">
    <property type="component" value="Unassembled WGS sequence"/>
</dbReference>
<feature type="compositionally biased region" description="Basic residues" evidence="1">
    <location>
        <begin position="24"/>
        <end position="62"/>
    </location>
</feature>
<feature type="compositionally biased region" description="Polar residues" evidence="1">
    <location>
        <begin position="1"/>
        <end position="13"/>
    </location>
</feature>
<evidence type="ECO:0000313" key="3">
    <source>
        <dbReference type="Proteomes" id="UP001180020"/>
    </source>
</evidence>
<dbReference type="AlphaFoldDB" id="A0AAV9F0N3"/>
<protein>
    <submittedName>
        <fullName evidence="2">Uncharacterized protein</fullName>
    </submittedName>
</protein>
<gene>
    <name evidence="2" type="ORF">QJS10_CPB04g01332</name>
</gene>
<keyword evidence="3" id="KW-1185">Reference proteome</keyword>
<proteinExistence type="predicted"/>
<accession>A0AAV9F0N3</accession>
<feature type="region of interest" description="Disordered" evidence="1">
    <location>
        <begin position="1"/>
        <end position="62"/>
    </location>
</feature>
<dbReference type="EMBL" id="JAUJYO010000004">
    <property type="protein sequence ID" value="KAK1319202.1"/>
    <property type="molecule type" value="Genomic_DNA"/>
</dbReference>
<reference evidence="2" key="2">
    <citation type="submission" date="2023-06" db="EMBL/GenBank/DDBJ databases">
        <authorList>
            <person name="Ma L."/>
            <person name="Liu K.-W."/>
            <person name="Li Z."/>
            <person name="Hsiao Y.-Y."/>
            <person name="Qi Y."/>
            <person name="Fu T."/>
            <person name="Tang G."/>
            <person name="Zhang D."/>
            <person name="Sun W.-H."/>
            <person name="Liu D.-K."/>
            <person name="Li Y."/>
            <person name="Chen G.-Z."/>
            <person name="Liu X.-D."/>
            <person name="Liao X.-Y."/>
            <person name="Jiang Y.-T."/>
            <person name="Yu X."/>
            <person name="Hao Y."/>
            <person name="Huang J."/>
            <person name="Zhao X.-W."/>
            <person name="Ke S."/>
            <person name="Chen Y.-Y."/>
            <person name="Wu W.-L."/>
            <person name="Hsu J.-L."/>
            <person name="Lin Y.-F."/>
            <person name="Huang M.-D."/>
            <person name="Li C.-Y."/>
            <person name="Huang L."/>
            <person name="Wang Z.-W."/>
            <person name="Zhao X."/>
            <person name="Zhong W.-Y."/>
            <person name="Peng D.-H."/>
            <person name="Ahmad S."/>
            <person name="Lan S."/>
            <person name="Zhang J.-S."/>
            <person name="Tsai W.-C."/>
            <person name="Van De Peer Y."/>
            <person name="Liu Z.-J."/>
        </authorList>
    </citation>
    <scope>NUCLEOTIDE SEQUENCE</scope>
    <source>
        <strain evidence="2">CP</strain>
        <tissue evidence="2">Leaves</tissue>
    </source>
</reference>
<evidence type="ECO:0000256" key="1">
    <source>
        <dbReference type="SAM" id="MobiDB-lite"/>
    </source>
</evidence>